<gene>
    <name evidence="1" type="ORF">BCF59_0072</name>
</gene>
<protein>
    <submittedName>
        <fullName evidence="1">Uncharacterized protein</fullName>
    </submittedName>
</protein>
<dbReference type="OrthoDB" id="395574at2"/>
<dbReference type="RefSeq" id="WP_134110054.1">
    <property type="nucleotide sequence ID" value="NZ_SOCN01000001.1"/>
</dbReference>
<name>A0A4R7UER0_9BACT</name>
<comment type="caution">
    <text evidence="1">The sequence shown here is derived from an EMBL/GenBank/DDBJ whole genome shotgun (WGS) entry which is preliminary data.</text>
</comment>
<evidence type="ECO:0000313" key="1">
    <source>
        <dbReference type="EMBL" id="TDV24125.1"/>
    </source>
</evidence>
<sequence length="243" mass="28710">MDDNLKLDNSLISNIKNQIINKNKELKIDDSKFKLKRDYWYKISNIEDRSKSKDIFDAWSDADPNFRVSNEVPNSWWFRAKNTMEKIGYVEDDGVGLCEYIALSMMIEYMETFVTSGFITNKEYKQYFNVPKSGESGNEAILKHKYFMYNQPKDSFVWKLYKDSGMWKNVKSASWINEILMTFLKNKEIKNHIISEWSASWIHSSNPEDFLLKNNLPVMLAFANFNIGHNVVIYGYDKRTNKF</sequence>
<reference evidence="1 2" key="1">
    <citation type="submission" date="2019-03" db="EMBL/GenBank/DDBJ databases">
        <title>Genomic Encyclopedia of Archaeal and Bacterial Type Strains, Phase II (KMG-II): from individual species to whole genera.</title>
        <authorList>
            <person name="Goeker M."/>
        </authorList>
    </citation>
    <scope>NUCLEOTIDE SEQUENCE [LARGE SCALE GENOMIC DNA]</scope>
    <source>
        <strain evidence="1 2">ATCC 35214</strain>
    </source>
</reference>
<evidence type="ECO:0000313" key="2">
    <source>
        <dbReference type="Proteomes" id="UP000295757"/>
    </source>
</evidence>
<dbReference type="NCBIfam" id="NF045837">
    <property type="entry name" value="Mplas_Cys_pep"/>
    <property type="match status" value="1"/>
</dbReference>
<proteinExistence type="predicted"/>
<accession>A0A4R7UER0</accession>
<dbReference type="Proteomes" id="UP000295757">
    <property type="component" value="Unassembled WGS sequence"/>
</dbReference>
<dbReference type="InterPro" id="IPR054779">
    <property type="entry name" value="Cys_pept_put_mycoplasmatota"/>
</dbReference>
<keyword evidence="2" id="KW-1185">Reference proteome</keyword>
<organism evidence="1 2">
    <name type="scientific">Mycoplasmopsis mustelae</name>
    <dbReference type="NCBI Taxonomy" id="171289"/>
    <lineage>
        <taxon>Bacteria</taxon>
        <taxon>Bacillati</taxon>
        <taxon>Mycoplasmatota</taxon>
        <taxon>Mycoplasmoidales</taxon>
        <taxon>Metamycoplasmataceae</taxon>
        <taxon>Mycoplasmopsis</taxon>
    </lineage>
</organism>
<dbReference type="EMBL" id="SOCN01000001">
    <property type="protein sequence ID" value="TDV24125.1"/>
    <property type="molecule type" value="Genomic_DNA"/>
</dbReference>
<dbReference type="AlphaFoldDB" id="A0A4R7UER0"/>